<evidence type="ECO:0000313" key="6">
    <source>
        <dbReference type="Proteomes" id="UP001515500"/>
    </source>
</evidence>
<dbReference type="RefSeq" id="XP_039145707.1">
    <property type="nucleotide sequence ID" value="XM_039289773.1"/>
</dbReference>
<dbReference type="SUPFAM" id="SSF74788">
    <property type="entry name" value="Cullin repeat-like"/>
    <property type="match status" value="1"/>
</dbReference>
<sequence>MPRLGLRALFFGSYHESHHPQRLHDPISNHGRSLTAPPSPSYYPGRSSSVTCSPSRQTFSATMMDENIALTESIIMRWDPSTNLEARMTSLFRSDKREAGLLLRAVGDLQRAMLFFSSDELAGDPAVRSRNLVRAQALMQAAIRRLEHELDLLLSSSPDPLESISARTSSSSGNDELSDEEKISSASDAVPAADDDLRAISEAMIAAGYGKEYVRIYKTRRKSIVDEGLYRLGFERLSSSQIQKLDWDILELKIKSWLRGTGPAIQTLFSSELTLAEHVFSGSNSILESCFADITRDAATALLSFPDSIAKTKSTPEKLFRILDLYDTISTLLPSIKTLFSFESTTSVLSQTLTSLQKLEETANSLLADFESLIQKDASRSAISGGGVHPLTRYVINYLIFLGDYKLPLANILANSNPSSPQEPDPEESSLSSPMAKRISWLVFVLLCKLDSKAETYKHVGQSYLFLANNLHYIVNKISESELKEILGDEWLQRHSAKVRHYMGNYERLVWATVAAAIPAVGVATAEEAGESMKAFNAAFEEASRNQGEWVVVDKTSRDEVRASAVRMVVPAYRGFYWRCRELLGGSAGSAAVRYSPEDVRNRIEELVSISPGSGLGSSPSLGSGSGTGSCWASGPGSKLSFCWRSDTK</sequence>
<evidence type="ECO:0000256" key="1">
    <source>
        <dbReference type="ARBA" id="ARBA00006756"/>
    </source>
</evidence>
<dbReference type="GO" id="GO:0000145">
    <property type="term" value="C:exocyst"/>
    <property type="evidence" value="ECO:0007669"/>
    <property type="project" value="InterPro"/>
</dbReference>
<dbReference type="AlphaFoldDB" id="A0AB40D4U9"/>
<evidence type="ECO:0000313" key="7">
    <source>
        <dbReference type="RefSeq" id="XP_039145707.1"/>
    </source>
</evidence>
<evidence type="ECO:0000256" key="3">
    <source>
        <dbReference type="RuleBase" id="RU365026"/>
    </source>
</evidence>
<keyword evidence="3" id="KW-0653">Protein transport</keyword>
<comment type="similarity">
    <text evidence="1 3">Belongs to the EXO70 family.</text>
</comment>
<comment type="function">
    <text evidence="3">Component of the exocyst complex.</text>
</comment>
<name>A0AB40D4U9_DIOCR</name>
<feature type="region of interest" description="Disordered" evidence="4">
    <location>
        <begin position="19"/>
        <end position="49"/>
    </location>
</feature>
<dbReference type="Pfam" id="PF20669">
    <property type="entry name" value="Exo70_N"/>
    <property type="match status" value="1"/>
</dbReference>
<organism evidence="6 7">
    <name type="scientific">Dioscorea cayennensis subsp. rotundata</name>
    <name type="common">White Guinea yam</name>
    <name type="synonym">Dioscorea rotundata</name>
    <dbReference type="NCBI Taxonomy" id="55577"/>
    <lineage>
        <taxon>Eukaryota</taxon>
        <taxon>Viridiplantae</taxon>
        <taxon>Streptophyta</taxon>
        <taxon>Embryophyta</taxon>
        <taxon>Tracheophyta</taxon>
        <taxon>Spermatophyta</taxon>
        <taxon>Magnoliopsida</taxon>
        <taxon>Liliopsida</taxon>
        <taxon>Dioscoreales</taxon>
        <taxon>Dioscoreaceae</taxon>
        <taxon>Dioscorea</taxon>
    </lineage>
</organism>
<gene>
    <name evidence="7" type="primary">LOC120282941</name>
</gene>
<dbReference type="Pfam" id="PF03081">
    <property type="entry name" value="Exo70_C"/>
    <property type="match status" value="1"/>
</dbReference>
<dbReference type="InterPro" id="IPR046364">
    <property type="entry name" value="Exo70_C"/>
</dbReference>
<feature type="compositionally biased region" description="Polar residues" evidence="4">
    <location>
        <begin position="165"/>
        <end position="175"/>
    </location>
</feature>
<proteinExistence type="inferred from homology"/>
<evidence type="ECO:0000259" key="5">
    <source>
        <dbReference type="Pfam" id="PF03081"/>
    </source>
</evidence>
<keyword evidence="6" id="KW-1185">Reference proteome</keyword>
<reference evidence="7" key="1">
    <citation type="submission" date="2025-08" db="UniProtKB">
        <authorList>
            <consortium name="RefSeq"/>
        </authorList>
    </citation>
    <scope>IDENTIFICATION</scope>
</reference>
<evidence type="ECO:0000256" key="2">
    <source>
        <dbReference type="ARBA" id="ARBA00022448"/>
    </source>
</evidence>
<dbReference type="InterPro" id="IPR016159">
    <property type="entry name" value="Cullin_repeat-like_dom_sf"/>
</dbReference>
<keyword evidence="2 3" id="KW-0813">Transport</keyword>
<dbReference type="GO" id="GO:0006887">
    <property type="term" value="P:exocytosis"/>
    <property type="evidence" value="ECO:0007669"/>
    <property type="project" value="UniProtKB-KW"/>
</dbReference>
<dbReference type="Gene3D" id="1.20.1280.170">
    <property type="entry name" value="Exocyst complex component Exo70"/>
    <property type="match status" value="1"/>
</dbReference>
<dbReference type="InterPro" id="IPR004140">
    <property type="entry name" value="Exo70"/>
</dbReference>
<accession>A0AB40D4U9</accession>
<dbReference type="GO" id="GO:0005546">
    <property type="term" value="F:phosphatidylinositol-4,5-bisphosphate binding"/>
    <property type="evidence" value="ECO:0007669"/>
    <property type="project" value="InterPro"/>
</dbReference>
<evidence type="ECO:0000256" key="4">
    <source>
        <dbReference type="SAM" id="MobiDB-lite"/>
    </source>
</evidence>
<feature type="region of interest" description="Disordered" evidence="4">
    <location>
        <begin position="163"/>
        <end position="190"/>
    </location>
</feature>
<keyword evidence="3" id="KW-0268">Exocytosis</keyword>
<protein>
    <recommendedName>
        <fullName evidence="3">Exocyst subunit Exo70 family protein</fullName>
    </recommendedName>
</protein>
<feature type="domain" description="Exocyst complex subunit Exo70 C-terminal" evidence="5">
    <location>
        <begin position="255"/>
        <end position="606"/>
    </location>
</feature>
<dbReference type="GO" id="GO:0015031">
    <property type="term" value="P:protein transport"/>
    <property type="evidence" value="ECO:0007669"/>
    <property type="project" value="UniProtKB-KW"/>
</dbReference>
<dbReference type="Proteomes" id="UP001515500">
    <property type="component" value="Chromosome 18"/>
</dbReference>
<dbReference type="PANTHER" id="PTHR12542:SF17">
    <property type="entry name" value="EXOCYST SUBUNIT EXO70 FAMILY PROTEIN"/>
    <property type="match status" value="1"/>
</dbReference>
<dbReference type="GeneID" id="120282941"/>
<dbReference type="PANTHER" id="PTHR12542">
    <property type="entry name" value="EXOCYST COMPLEX PROTEIN EXO70"/>
    <property type="match status" value="1"/>
</dbReference>